<proteinExistence type="inferred from homology"/>
<name>I3C111_9FLAO</name>
<evidence type="ECO:0000256" key="1">
    <source>
        <dbReference type="ARBA" id="ARBA00010928"/>
    </source>
</evidence>
<dbReference type="SUPFAM" id="SSF55347">
    <property type="entry name" value="Glyceraldehyde-3-phosphate dehydrogenase-like, C-terminal domain"/>
    <property type="match status" value="1"/>
</dbReference>
<evidence type="ECO:0000256" key="2">
    <source>
        <dbReference type="ARBA" id="ARBA00023002"/>
    </source>
</evidence>
<sequence length="329" mass="36860">MLSRNKKIKWGILAPGRIATKFAQDLLTVKDTELYAVASRTLEKAEEFKETYGAKVAYGNYMDLITDPNVDAIYIATPHTFHKAYSIDCLLNKKAVLCEKPLALNSADVDVMLQTAKQEGVLLMEALWTAFLPHYQDVLNFLEEGNYGKVVSIDADFGFYREFDASTRLFDKQLGGGSLLDIGIYPIFCAMSILGKPDDIQANGTFFETGADSSCNMIFSYKNGAVARLSSTLKEETPTEATIKCEKGTIKLHTQFHRPTSVTFTDADGKQTTKDYDVNTLGYNFEIAHFNELLRSGKTESPIMTHKFSHQLMEIMDKVKEEIGLSYCY</sequence>
<feature type="domain" description="GFO/IDH/MocA-like oxidoreductase" evidence="4">
    <location>
        <begin position="136"/>
        <end position="250"/>
    </location>
</feature>
<dbReference type="InterPro" id="IPR000683">
    <property type="entry name" value="Gfo/Idh/MocA-like_OxRdtase_N"/>
</dbReference>
<keyword evidence="2" id="KW-0560">Oxidoreductase</keyword>
<dbReference type="GO" id="GO:0000166">
    <property type="term" value="F:nucleotide binding"/>
    <property type="evidence" value="ECO:0007669"/>
    <property type="project" value="InterPro"/>
</dbReference>
<evidence type="ECO:0000313" key="6">
    <source>
        <dbReference type="Proteomes" id="UP000004690"/>
    </source>
</evidence>
<dbReference type="RefSeq" id="WP_008616088.1">
    <property type="nucleotide sequence ID" value="NZ_JH651380.1"/>
</dbReference>
<accession>I3C111</accession>
<dbReference type="Gene3D" id="3.30.360.10">
    <property type="entry name" value="Dihydrodipicolinate Reductase, domain 2"/>
    <property type="match status" value="1"/>
</dbReference>
<organism evidence="5 6">
    <name type="scientific">Galbibacter orientalis DSM 19592</name>
    <dbReference type="NCBI Taxonomy" id="926559"/>
    <lineage>
        <taxon>Bacteria</taxon>
        <taxon>Pseudomonadati</taxon>
        <taxon>Bacteroidota</taxon>
        <taxon>Flavobacteriia</taxon>
        <taxon>Flavobacteriales</taxon>
        <taxon>Flavobacteriaceae</taxon>
        <taxon>Galbibacter</taxon>
    </lineage>
</organism>
<dbReference type="PANTHER" id="PTHR22604">
    <property type="entry name" value="OXIDOREDUCTASES"/>
    <property type="match status" value="1"/>
</dbReference>
<dbReference type="EMBL" id="JH651380">
    <property type="protein sequence ID" value="EIJ37304.1"/>
    <property type="molecule type" value="Genomic_DNA"/>
</dbReference>
<dbReference type="OrthoDB" id="9815825at2"/>
<evidence type="ECO:0000313" key="5">
    <source>
        <dbReference type="EMBL" id="EIJ37304.1"/>
    </source>
</evidence>
<dbReference type="AlphaFoldDB" id="I3C111"/>
<protein>
    <submittedName>
        <fullName evidence="5">Putative dehydrogenase</fullName>
    </submittedName>
</protein>
<dbReference type="InterPro" id="IPR050984">
    <property type="entry name" value="Gfo/Idh/MocA_domain"/>
</dbReference>
<dbReference type="SUPFAM" id="SSF51735">
    <property type="entry name" value="NAD(P)-binding Rossmann-fold domains"/>
    <property type="match status" value="1"/>
</dbReference>
<dbReference type="Gene3D" id="3.40.50.720">
    <property type="entry name" value="NAD(P)-binding Rossmann-like Domain"/>
    <property type="match status" value="1"/>
</dbReference>
<dbReference type="Pfam" id="PF01408">
    <property type="entry name" value="GFO_IDH_MocA"/>
    <property type="match status" value="1"/>
</dbReference>
<evidence type="ECO:0000259" key="4">
    <source>
        <dbReference type="Pfam" id="PF22725"/>
    </source>
</evidence>
<dbReference type="HOGENOM" id="CLU_023194_7_2_10"/>
<dbReference type="STRING" id="926559.JoomaDRAFT_0247"/>
<feature type="domain" description="Gfo/Idh/MocA-like oxidoreductase N-terminal" evidence="3">
    <location>
        <begin position="9"/>
        <end position="125"/>
    </location>
</feature>
<dbReference type="Pfam" id="PF22725">
    <property type="entry name" value="GFO_IDH_MocA_C3"/>
    <property type="match status" value="1"/>
</dbReference>
<dbReference type="InterPro" id="IPR036291">
    <property type="entry name" value="NAD(P)-bd_dom_sf"/>
</dbReference>
<dbReference type="Proteomes" id="UP000004690">
    <property type="component" value="Unassembled WGS sequence"/>
</dbReference>
<gene>
    <name evidence="5" type="ORF">JoomaDRAFT_0247</name>
</gene>
<reference evidence="5 6" key="1">
    <citation type="submission" date="2012-02" db="EMBL/GenBank/DDBJ databases">
        <title>Improved High-Quality Draft genome of Joostella marina DSM 19592.</title>
        <authorList>
            <consortium name="US DOE Joint Genome Institute (JGI-PGF)"/>
            <person name="Lucas S."/>
            <person name="Copeland A."/>
            <person name="Lapidus A."/>
            <person name="Bruce D."/>
            <person name="Goodwin L."/>
            <person name="Pitluck S."/>
            <person name="Peters L."/>
            <person name="Chertkov O."/>
            <person name="Ovchinnikova G."/>
            <person name="Kyrpides N."/>
            <person name="Mavromatis K."/>
            <person name="Detter J.C."/>
            <person name="Han C."/>
            <person name="Land M."/>
            <person name="Hauser L."/>
            <person name="Markowitz V."/>
            <person name="Cheng J.-F."/>
            <person name="Hugenholtz P."/>
            <person name="Woyke T."/>
            <person name="Wu D."/>
            <person name="Tindall B."/>
            <person name="Brambilla E."/>
            <person name="Klenk H.-P."/>
            <person name="Eisen J.A."/>
        </authorList>
    </citation>
    <scope>NUCLEOTIDE SEQUENCE [LARGE SCALE GENOMIC DNA]</scope>
    <source>
        <strain evidence="5 6">DSM 19592</strain>
    </source>
</reference>
<dbReference type="PANTHER" id="PTHR22604:SF105">
    <property type="entry name" value="TRANS-1,2-DIHYDROBENZENE-1,2-DIOL DEHYDROGENASE"/>
    <property type="match status" value="1"/>
</dbReference>
<dbReference type="InterPro" id="IPR055170">
    <property type="entry name" value="GFO_IDH_MocA-like_dom"/>
</dbReference>
<dbReference type="eggNOG" id="COG0673">
    <property type="taxonomic scope" value="Bacteria"/>
</dbReference>
<evidence type="ECO:0000259" key="3">
    <source>
        <dbReference type="Pfam" id="PF01408"/>
    </source>
</evidence>
<dbReference type="GO" id="GO:0016491">
    <property type="term" value="F:oxidoreductase activity"/>
    <property type="evidence" value="ECO:0007669"/>
    <property type="project" value="UniProtKB-KW"/>
</dbReference>
<comment type="similarity">
    <text evidence="1">Belongs to the Gfo/Idh/MocA family.</text>
</comment>
<keyword evidence="6" id="KW-1185">Reference proteome</keyword>